<feature type="region of interest" description="Disordered" evidence="1">
    <location>
        <begin position="1"/>
        <end position="29"/>
    </location>
</feature>
<evidence type="ECO:0000313" key="2">
    <source>
        <dbReference type="EMBL" id="SUZ11471.1"/>
    </source>
</evidence>
<accession>A0A381LEG5</accession>
<gene>
    <name evidence="2" type="ORF">BGT96224V2_LOCUS4586</name>
</gene>
<dbReference type="EMBL" id="UIGY01000126">
    <property type="protein sequence ID" value="SUZ11471.1"/>
    <property type="molecule type" value="Genomic_DNA"/>
</dbReference>
<reference evidence="2" key="1">
    <citation type="submission" date="2018-07" db="EMBL/GenBank/DDBJ databases">
        <authorList>
            <person name="Quirk P.G."/>
            <person name="Krulwich T.A."/>
        </authorList>
    </citation>
    <scope>NUCLEOTIDE SEQUENCE</scope>
    <source>
        <strain evidence="2">96224</strain>
    </source>
</reference>
<organism evidence="2">
    <name type="scientific">Blumeria graminis f. sp. tritici 96224</name>
    <dbReference type="NCBI Taxonomy" id="1268274"/>
    <lineage>
        <taxon>Eukaryota</taxon>
        <taxon>Fungi</taxon>
        <taxon>Dikarya</taxon>
        <taxon>Ascomycota</taxon>
        <taxon>Pezizomycotina</taxon>
        <taxon>Leotiomycetes</taxon>
        <taxon>Erysiphales</taxon>
        <taxon>Erysiphaceae</taxon>
        <taxon>Blumeria</taxon>
    </lineage>
</organism>
<protein>
    <submittedName>
        <fullName evidence="2">Bgt-2726</fullName>
    </submittedName>
</protein>
<name>A0A381LEG5_BLUGR</name>
<dbReference type="AlphaFoldDB" id="A0A381LEG5"/>
<evidence type="ECO:0000256" key="1">
    <source>
        <dbReference type="SAM" id="MobiDB-lite"/>
    </source>
</evidence>
<proteinExistence type="predicted"/>
<feature type="compositionally biased region" description="Low complexity" evidence="1">
    <location>
        <begin position="1"/>
        <end position="12"/>
    </location>
</feature>
<sequence>MVSKSSSSSKLNSSKDKMQMHRRSQKSAMRDYLHAQHVNILDCGVNISDLCGGVIMNSGARKRKISR</sequence>